<name>A0A7Y7BAW9_STRMO</name>
<proteinExistence type="predicted"/>
<evidence type="ECO:0000256" key="1">
    <source>
        <dbReference type="ARBA" id="ARBA00023015"/>
    </source>
</evidence>
<dbReference type="InterPro" id="IPR004111">
    <property type="entry name" value="Repressor_TetR_C"/>
</dbReference>
<gene>
    <name evidence="7" type="ORF">HG542_31765</name>
</gene>
<feature type="DNA-binding region" description="H-T-H motif" evidence="4">
    <location>
        <begin position="67"/>
        <end position="86"/>
    </location>
</feature>
<dbReference type="InterPro" id="IPR009057">
    <property type="entry name" value="Homeodomain-like_sf"/>
</dbReference>
<evidence type="ECO:0000256" key="5">
    <source>
        <dbReference type="SAM" id="MobiDB-lite"/>
    </source>
</evidence>
<dbReference type="SUPFAM" id="SSF48498">
    <property type="entry name" value="Tetracyclin repressor-like, C-terminal domain"/>
    <property type="match status" value="1"/>
</dbReference>
<dbReference type="EMBL" id="JABBXF010000110">
    <property type="protein sequence ID" value="NVK82189.1"/>
    <property type="molecule type" value="Genomic_DNA"/>
</dbReference>
<comment type="caution">
    <text evidence="7">The sequence shown here is derived from an EMBL/GenBank/DDBJ whole genome shotgun (WGS) entry which is preliminary data.</text>
</comment>
<dbReference type="PANTHER" id="PTHR30055">
    <property type="entry name" value="HTH-TYPE TRANSCRIPTIONAL REGULATOR RUTR"/>
    <property type="match status" value="1"/>
</dbReference>
<dbReference type="PANTHER" id="PTHR30055:SF151">
    <property type="entry name" value="TRANSCRIPTIONAL REGULATORY PROTEIN"/>
    <property type="match status" value="1"/>
</dbReference>
<dbReference type="InterPro" id="IPR050109">
    <property type="entry name" value="HTH-type_TetR-like_transc_reg"/>
</dbReference>
<dbReference type="GO" id="GO:0000976">
    <property type="term" value="F:transcription cis-regulatory region binding"/>
    <property type="evidence" value="ECO:0007669"/>
    <property type="project" value="TreeGrafter"/>
</dbReference>
<feature type="region of interest" description="Disordered" evidence="5">
    <location>
        <begin position="1"/>
        <end position="23"/>
    </location>
</feature>
<sequence length="245" mass="26218">MFANTVRRAVGWPQGPQGRRPLTGQQEPVIWMRPEQAAAGRPAERSRAEITAAAVELADREGLDAVSMRRVAAALDTGAASLYRYVSARDDLLALMVDSTAGEYDLSPPTGDWQADLLVIARQARQIMQRHPWLPELVITRPVLGPHGVDLLEHVLDVLAGHPAEPAAKLEAFALLNALTALFVQHELAAAAPEARRQAAYLQHIAAAGGHPRIAALQAVAAPPADTSRDRFASVLVRALTGVLG</sequence>
<dbReference type="InterPro" id="IPR036271">
    <property type="entry name" value="Tet_transcr_reg_TetR-rel_C_sf"/>
</dbReference>
<keyword evidence="2 4" id="KW-0238">DNA-binding</keyword>
<evidence type="ECO:0000313" key="8">
    <source>
        <dbReference type="Proteomes" id="UP000587462"/>
    </source>
</evidence>
<accession>A0A7Y7BAW9</accession>
<dbReference type="SUPFAM" id="SSF46689">
    <property type="entry name" value="Homeodomain-like"/>
    <property type="match status" value="1"/>
</dbReference>
<feature type="domain" description="HTH tetR-type" evidence="6">
    <location>
        <begin position="44"/>
        <end position="104"/>
    </location>
</feature>
<evidence type="ECO:0000256" key="2">
    <source>
        <dbReference type="ARBA" id="ARBA00023125"/>
    </source>
</evidence>
<evidence type="ECO:0000256" key="4">
    <source>
        <dbReference type="PROSITE-ProRule" id="PRU00335"/>
    </source>
</evidence>
<reference evidence="7 8" key="1">
    <citation type="submission" date="2020-04" db="EMBL/GenBank/DDBJ databases">
        <title>Draft Genome Sequence of Streptomyces morookaense DSM 40503, an 8-azaguanine-producing strain.</title>
        <authorList>
            <person name="Qi J."/>
            <person name="Gao J.-M."/>
        </authorList>
    </citation>
    <scope>NUCLEOTIDE SEQUENCE [LARGE SCALE GENOMIC DNA]</scope>
    <source>
        <strain evidence="7 8">DSM 40503</strain>
    </source>
</reference>
<keyword evidence="1" id="KW-0805">Transcription regulation</keyword>
<evidence type="ECO:0000313" key="7">
    <source>
        <dbReference type="EMBL" id="NVK82189.1"/>
    </source>
</evidence>
<keyword evidence="8" id="KW-1185">Reference proteome</keyword>
<dbReference type="GO" id="GO:0045892">
    <property type="term" value="P:negative regulation of DNA-templated transcription"/>
    <property type="evidence" value="ECO:0007669"/>
    <property type="project" value="InterPro"/>
</dbReference>
<dbReference type="Proteomes" id="UP000587462">
    <property type="component" value="Unassembled WGS sequence"/>
</dbReference>
<dbReference type="Pfam" id="PF00440">
    <property type="entry name" value="TetR_N"/>
    <property type="match status" value="1"/>
</dbReference>
<dbReference type="Gene3D" id="1.10.357.10">
    <property type="entry name" value="Tetracycline Repressor, domain 2"/>
    <property type="match status" value="1"/>
</dbReference>
<dbReference type="Pfam" id="PF02909">
    <property type="entry name" value="TetR_C_1"/>
    <property type="match status" value="1"/>
</dbReference>
<dbReference type="InterPro" id="IPR001647">
    <property type="entry name" value="HTH_TetR"/>
</dbReference>
<keyword evidence="3" id="KW-0804">Transcription</keyword>
<dbReference type="GO" id="GO:0003700">
    <property type="term" value="F:DNA-binding transcription factor activity"/>
    <property type="evidence" value="ECO:0007669"/>
    <property type="project" value="TreeGrafter"/>
</dbReference>
<protein>
    <submittedName>
        <fullName evidence="7">TetR/AcrR family transcriptional regulator</fullName>
    </submittedName>
</protein>
<organism evidence="7 8">
    <name type="scientific">Streptomyces morookaense</name>
    <name type="common">Streptoverticillium morookaense</name>
    <dbReference type="NCBI Taxonomy" id="1970"/>
    <lineage>
        <taxon>Bacteria</taxon>
        <taxon>Bacillati</taxon>
        <taxon>Actinomycetota</taxon>
        <taxon>Actinomycetes</taxon>
        <taxon>Kitasatosporales</taxon>
        <taxon>Streptomycetaceae</taxon>
        <taxon>Streptomyces</taxon>
    </lineage>
</organism>
<dbReference type="AlphaFoldDB" id="A0A7Y7BAW9"/>
<dbReference type="PROSITE" id="PS50977">
    <property type="entry name" value="HTH_TETR_2"/>
    <property type="match status" value="1"/>
</dbReference>
<evidence type="ECO:0000259" key="6">
    <source>
        <dbReference type="PROSITE" id="PS50977"/>
    </source>
</evidence>
<dbReference type="Gene3D" id="1.10.10.60">
    <property type="entry name" value="Homeodomain-like"/>
    <property type="match status" value="1"/>
</dbReference>
<evidence type="ECO:0000256" key="3">
    <source>
        <dbReference type="ARBA" id="ARBA00023163"/>
    </source>
</evidence>